<evidence type="ECO:0000256" key="5">
    <source>
        <dbReference type="ARBA" id="ARBA00023136"/>
    </source>
</evidence>
<evidence type="ECO:0000256" key="3">
    <source>
        <dbReference type="ARBA" id="ARBA00022692"/>
    </source>
</evidence>
<proteinExistence type="predicted"/>
<reference evidence="7 8" key="1">
    <citation type="submission" date="2016-07" db="EMBL/GenBank/DDBJ databases">
        <title>Draft genome of Streptomyces diastatochromogenes.</title>
        <authorList>
            <person name="Podduturi R."/>
            <person name="Lukassen M.B."/>
            <person name="Clausen N."/>
            <person name="Nielsen J.L."/>
            <person name="Jorgensen N.O."/>
        </authorList>
    </citation>
    <scope>NUCLEOTIDE SEQUENCE [LARGE SCALE GENOMIC DNA]</scope>
    <source>
        <strain evidence="7 8">DSM 40608</strain>
    </source>
</reference>
<feature type="transmembrane region" description="Helical" evidence="6">
    <location>
        <begin position="66"/>
        <end position="99"/>
    </location>
</feature>
<dbReference type="Pfam" id="PF06081">
    <property type="entry name" value="ArAE_1"/>
    <property type="match status" value="1"/>
</dbReference>
<evidence type="ECO:0000256" key="2">
    <source>
        <dbReference type="ARBA" id="ARBA00022475"/>
    </source>
</evidence>
<keyword evidence="3 6" id="KW-0812">Transmembrane</keyword>
<evidence type="ECO:0000313" key="7">
    <source>
        <dbReference type="EMBL" id="OXY88592.1"/>
    </source>
</evidence>
<dbReference type="Proteomes" id="UP000215483">
    <property type="component" value="Unassembled WGS sequence"/>
</dbReference>
<protein>
    <recommendedName>
        <fullName evidence="9">FUSC family protein</fullName>
    </recommendedName>
</protein>
<gene>
    <name evidence="7" type="ORF">BEK98_40780</name>
</gene>
<comment type="caution">
    <text evidence="7">The sequence shown here is derived from an EMBL/GenBank/DDBJ whole genome shotgun (WGS) entry which is preliminary data.</text>
</comment>
<organism evidence="7 8">
    <name type="scientific">Streptomyces diastatochromogenes</name>
    <dbReference type="NCBI Taxonomy" id="42236"/>
    <lineage>
        <taxon>Bacteria</taxon>
        <taxon>Bacillati</taxon>
        <taxon>Actinomycetota</taxon>
        <taxon>Actinomycetes</taxon>
        <taxon>Kitasatosporales</taxon>
        <taxon>Streptomycetaceae</taxon>
        <taxon>Streptomyces</taxon>
    </lineage>
</organism>
<keyword evidence="5 6" id="KW-0472">Membrane</keyword>
<dbReference type="EMBL" id="MCGQ01000052">
    <property type="protein sequence ID" value="OXY88592.1"/>
    <property type="molecule type" value="Genomic_DNA"/>
</dbReference>
<accession>A0A233RYX2</accession>
<sequence length="366" mass="39359">MSARAMPFGRTDCADAARATVAAGLTWQVCVTLLHTPHPYVGAVAALLIVEATVVRTVAAATRYAAGCLLGVVVAVPAALYVEPAMVGLGLVVFASVPLARHELLGHQGLHLPTTALITFALVRGRHPAELVSHLAEITLGIAFGLACSALLFPAVRVRSAERSVERLRTLLARHLDGLADAVARRERPRNVLGSGWERELDAALAQARTAVDEAHESVRWNVRPTARRRRWHLDRRVMRTLADVERQVCAAGRLLDTRPAVSRPGARGGGAAAADGFAGPYARLLRTTALCVYGCRGGRPHPALPAARHALARLGGPDRDPPVDRDEDRHLVQHLDAVLCCLTTSVPTPTRQHRVLSPLRPSQRR</sequence>
<evidence type="ECO:0000256" key="4">
    <source>
        <dbReference type="ARBA" id="ARBA00022989"/>
    </source>
</evidence>
<evidence type="ECO:0000256" key="6">
    <source>
        <dbReference type="SAM" id="Phobius"/>
    </source>
</evidence>
<dbReference type="AlphaFoldDB" id="A0A233RYX2"/>
<keyword evidence="8" id="KW-1185">Reference proteome</keyword>
<evidence type="ECO:0000256" key="1">
    <source>
        <dbReference type="ARBA" id="ARBA00004651"/>
    </source>
</evidence>
<evidence type="ECO:0008006" key="9">
    <source>
        <dbReference type="Google" id="ProtNLM"/>
    </source>
</evidence>
<dbReference type="GO" id="GO:0005886">
    <property type="term" value="C:plasma membrane"/>
    <property type="evidence" value="ECO:0007669"/>
    <property type="project" value="UniProtKB-SubCell"/>
</dbReference>
<keyword evidence="2" id="KW-1003">Cell membrane</keyword>
<evidence type="ECO:0000313" key="8">
    <source>
        <dbReference type="Proteomes" id="UP000215483"/>
    </source>
</evidence>
<name>A0A233RYX2_STRDA</name>
<dbReference type="InterPro" id="IPR010343">
    <property type="entry name" value="ArAE_1"/>
</dbReference>
<feature type="transmembrane region" description="Helical" evidence="6">
    <location>
        <begin position="135"/>
        <end position="156"/>
    </location>
</feature>
<keyword evidence="4 6" id="KW-1133">Transmembrane helix</keyword>
<comment type="subcellular location">
    <subcellularLocation>
        <location evidence="1">Cell membrane</location>
        <topology evidence="1">Multi-pass membrane protein</topology>
    </subcellularLocation>
</comment>